<reference evidence="11 12" key="1">
    <citation type="submission" date="2024-06" db="EMBL/GenBank/DDBJ databases">
        <title>A chromosome-level genome assembly of beet webworm, Loxostege sticticalis.</title>
        <authorList>
            <person name="Zhang Y."/>
        </authorList>
    </citation>
    <scope>NUCLEOTIDE SEQUENCE [LARGE SCALE GENOMIC DNA]</scope>
    <source>
        <strain evidence="10">AQ026</strain>
        <strain evidence="9">AQ028</strain>
        <tissue evidence="9">Male pupae</tissue>
        <tissue evidence="10">Whole body</tissue>
    </source>
</reference>
<dbReference type="Proteomes" id="UP001549921">
    <property type="component" value="Unassembled WGS sequence"/>
</dbReference>
<dbReference type="GO" id="GO:0005765">
    <property type="term" value="C:lysosomal membrane"/>
    <property type="evidence" value="ECO:0007669"/>
    <property type="project" value="UniProtKB-SubCell"/>
</dbReference>
<organism evidence="9 12">
    <name type="scientific">Loxostege sticticalis</name>
    <name type="common">Beet webworm moth</name>
    <dbReference type="NCBI Taxonomy" id="481309"/>
    <lineage>
        <taxon>Eukaryota</taxon>
        <taxon>Metazoa</taxon>
        <taxon>Ecdysozoa</taxon>
        <taxon>Arthropoda</taxon>
        <taxon>Hexapoda</taxon>
        <taxon>Insecta</taxon>
        <taxon>Pterygota</taxon>
        <taxon>Neoptera</taxon>
        <taxon>Endopterygota</taxon>
        <taxon>Lepidoptera</taxon>
        <taxon>Glossata</taxon>
        <taxon>Ditrysia</taxon>
        <taxon>Pyraloidea</taxon>
        <taxon>Crambidae</taxon>
        <taxon>Pyraustinae</taxon>
        <taxon>Loxostege</taxon>
    </lineage>
</organism>
<keyword evidence="11" id="KW-1185">Reference proteome</keyword>
<evidence type="ECO:0000256" key="3">
    <source>
        <dbReference type="ARBA" id="ARBA00004630"/>
    </source>
</evidence>
<comment type="subcellular location">
    <subcellularLocation>
        <location evidence="2">Endosome membrane</location>
        <topology evidence="2">Peripheral membrane protein</topology>
    </subcellularLocation>
    <subcellularLocation>
        <location evidence="1">Late endosome membrane</location>
    </subcellularLocation>
    <subcellularLocation>
        <location evidence="3">Lysosome membrane</location>
        <topology evidence="3">Peripheral membrane protein</topology>
        <orientation evidence="3">Cytoplasmic side</orientation>
    </subcellularLocation>
</comment>
<evidence type="ECO:0000313" key="12">
    <source>
        <dbReference type="Proteomes" id="UP001549921"/>
    </source>
</evidence>
<dbReference type="InterPro" id="IPR037519">
    <property type="entry name" value="LITAF_fam"/>
</dbReference>
<dbReference type="EMBL" id="JBEDNZ010000003">
    <property type="protein sequence ID" value="KAL0850232.1"/>
    <property type="molecule type" value="Genomic_DNA"/>
</dbReference>
<dbReference type="Proteomes" id="UP001549920">
    <property type="component" value="Unassembled WGS sequence"/>
</dbReference>
<evidence type="ECO:0000313" key="10">
    <source>
        <dbReference type="EMBL" id="KAL0895766.1"/>
    </source>
</evidence>
<dbReference type="AlphaFoldDB" id="A0ABD0TLK3"/>
<dbReference type="PROSITE" id="PS51837">
    <property type="entry name" value="LITAF"/>
    <property type="match status" value="1"/>
</dbReference>
<keyword evidence="7" id="KW-0472">Membrane</keyword>
<dbReference type="GO" id="GO:0031902">
    <property type="term" value="C:late endosome membrane"/>
    <property type="evidence" value="ECO:0007669"/>
    <property type="project" value="UniProtKB-SubCell"/>
</dbReference>
<dbReference type="EMBL" id="JBEUOH010000003">
    <property type="protein sequence ID" value="KAL0895766.1"/>
    <property type="molecule type" value="Genomic_DNA"/>
</dbReference>
<dbReference type="PANTHER" id="PTHR23292">
    <property type="entry name" value="LIPOPOLYSACCHARIDE-INDUCED TUMOR NECROSIS FACTOR-ALPHA FACTOR"/>
    <property type="match status" value="1"/>
</dbReference>
<dbReference type="Pfam" id="PF10601">
    <property type="entry name" value="zf-LITAF-like"/>
    <property type="match status" value="1"/>
</dbReference>
<comment type="caution">
    <text evidence="9">The sequence shown here is derived from an EMBL/GenBank/DDBJ whole genome shotgun (WGS) entry which is preliminary data.</text>
</comment>
<evidence type="ECO:0000256" key="2">
    <source>
        <dbReference type="ARBA" id="ARBA00004481"/>
    </source>
</evidence>
<sequence length="111" mass="12231">MDNDGLPLYPQVYPNAKVERKDLPPQVGSTVIPPMQTTQLLGPENTITVCQFCNASIKTAVKYTTTSRTHIAAALWGLLCCLCCVPYGTESAKNSDHYCPNCQRYLGTYVK</sequence>
<keyword evidence="5" id="KW-0479">Metal-binding</keyword>
<dbReference type="InterPro" id="IPR006629">
    <property type="entry name" value="LITAF"/>
</dbReference>
<feature type="domain" description="LITAF" evidence="8">
    <location>
        <begin position="29"/>
        <end position="111"/>
    </location>
</feature>
<evidence type="ECO:0000313" key="11">
    <source>
        <dbReference type="Proteomes" id="UP001549920"/>
    </source>
</evidence>
<gene>
    <name evidence="10" type="ORF">ABMA27_011820</name>
    <name evidence="9" type="ORF">ABMA28_012086</name>
</gene>
<protein>
    <recommendedName>
        <fullName evidence="8">LITAF domain-containing protein</fullName>
    </recommendedName>
</protein>
<accession>A0ABD0TLK3</accession>
<evidence type="ECO:0000259" key="8">
    <source>
        <dbReference type="PROSITE" id="PS51837"/>
    </source>
</evidence>
<dbReference type="PANTHER" id="PTHR23292:SF14">
    <property type="entry name" value="FI16615P1-RELATED"/>
    <property type="match status" value="1"/>
</dbReference>
<evidence type="ECO:0000256" key="7">
    <source>
        <dbReference type="ARBA" id="ARBA00023136"/>
    </source>
</evidence>
<dbReference type="GO" id="GO:0046872">
    <property type="term" value="F:metal ion binding"/>
    <property type="evidence" value="ECO:0007669"/>
    <property type="project" value="UniProtKB-KW"/>
</dbReference>
<evidence type="ECO:0000256" key="5">
    <source>
        <dbReference type="ARBA" id="ARBA00022723"/>
    </source>
</evidence>
<evidence type="ECO:0000256" key="4">
    <source>
        <dbReference type="ARBA" id="ARBA00005975"/>
    </source>
</evidence>
<evidence type="ECO:0000256" key="1">
    <source>
        <dbReference type="ARBA" id="ARBA00004414"/>
    </source>
</evidence>
<evidence type="ECO:0000256" key="6">
    <source>
        <dbReference type="ARBA" id="ARBA00022833"/>
    </source>
</evidence>
<dbReference type="SMART" id="SM00714">
    <property type="entry name" value="LITAF"/>
    <property type="match status" value="1"/>
</dbReference>
<evidence type="ECO:0000313" key="9">
    <source>
        <dbReference type="EMBL" id="KAL0850232.1"/>
    </source>
</evidence>
<name>A0ABD0TLK3_LOXSC</name>
<comment type="similarity">
    <text evidence="4">Belongs to the CDIP1/LITAF family.</text>
</comment>
<keyword evidence="6" id="KW-0862">Zinc</keyword>
<proteinExistence type="inferred from homology"/>